<evidence type="ECO:0000313" key="2">
    <source>
        <dbReference type="Proteomes" id="UP000222531"/>
    </source>
</evidence>
<name>A0A2G1XBN1_STRCJ</name>
<dbReference type="Proteomes" id="UP000222531">
    <property type="component" value="Unassembled WGS sequence"/>
</dbReference>
<dbReference type="SUPFAM" id="SSF140453">
    <property type="entry name" value="EsxAB dimer-like"/>
    <property type="match status" value="1"/>
</dbReference>
<evidence type="ECO:0000313" key="1">
    <source>
        <dbReference type="EMBL" id="PHQ48615.1"/>
    </source>
</evidence>
<dbReference type="AlphaFoldDB" id="A0A2G1XBN1"/>
<dbReference type="EMBL" id="NHZO01000161">
    <property type="protein sequence ID" value="PHQ48615.1"/>
    <property type="molecule type" value="Genomic_DNA"/>
</dbReference>
<sequence length="107" mass="11731">MVDLRVDPGQLEAFARQIGRAAEDSREVLGRTRDFTRISARNEGLMGSAIGHHTELRSGVLQALHRLSEILLCSSEELQESAAYYRRTDRAVAAAMDAVHPGEGAQL</sequence>
<reference evidence="1 2" key="1">
    <citation type="journal article" date="2017" name="Biochemistry">
        <title>Identification of the Biosynthetic Pathway for the Antibiotic Bicyclomycin.</title>
        <authorList>
            <person name="Patteson J."/>
            <person name="Cai W."/>
            <person name="Johnson R.A."/>
            <person name="Santa Maria K."/>
            <person name="Li B."/>
        </authorList>
    </citation>
    <scope>NUCLEOTIDE SEQUENCE [LARGE SCALE GENOMIC DNA]</scope>
    <source>
        <strain evidence="1 2">ATCC 21532</strain>
    </source>
</reference>
<proteinExistence type="predicted"/>
<gene>
    <name evidence="1" type="ORF">BLA24_28250</name>
</gene>
<organism evidence="1 2">
    <name type="scientific">Streptomyces cinnamoneus</name>
    <name type="common">Streptoverticillium cinnamoneum</name>
    <dbReference type="NCBI Taxonomy" id="53446"/>
    <lineage>
        <taxon>Bacteria</taxon>
        <taxon>Bacillati</taxon>
        <taxon>Actinomycetota</taxon>
        <taxon>Actinomycetes</taxon>
        <taxon>Kitasatosporales</taxon>
        <taxon>Streptomycetaceae</taxon>
        <taxon>Streptomyces</taxon>
        <taxon>Streptomyces cinnamoneus group</taxon>
    </lineage>
</organism>
<dbReference type="InterPro" id="IPR036689">
    <property type="entry name" value="ESAT-6-like_sf"/>
</dbReference>
<dbReference type="Gene3D" id="1.10.287.1060">
    <property type="entry name" value="ESAT-6-like"/>
    <property type="match status" value="1"/>
</dbReference>
<comment type="caution">
    <text evidence="1">The sequence shown here is derived from an EMBL/GenBank/DDBJ whole genome shotgun (WGS) entry which is preliminary data.</text>
</comment>
<accession>A0A2G1XBN1</accession>
<protein>
    <submittedName>
        <fullName evidence="1">Uncharacterized protein</fullName>
    </submittedName>
</protein>
<keyword evidence="2" id="KW-1185">Reference proteome</keyword>